<organism evidence="1 2">
    <name type="scientific">Leuconostoc holzapfelii</name>
    <dbReference type="NCBI Taxonomy" id="434464"/>
    <lineage>
        <taxon>Bacteria</taxon>
        <taxon>Bacillati</taxon>
        <taxon>Bacillota</taxon>
        <taxon>Bacilli</taxon>
        <taxon>Lactobacillales</taxon>
        <taxon>Lactobacillaceae</taxon>
        <taxon>Leuconostoc</taxon>
    </lineage>
</organism>
<evidence type="ECO:0000313" key="1">
    <source>
        <dbReference type="EMBL" id="NKZ17648.1"/>
    </source>
</evidence>
<dbReference type="EMBL" id="JAAXPO010000001">
    <property type="protein sequence ID" value="NKZ17648.1"/>
    <property type="molecule type" value="Genomic_DNA"/>
</dbReference>
<comment type="caution">
    <text evidence="1">The sequence shown here is derived from an EMBL/GenBank/DDBJ whole genome shotgun (WGS) entry which is preliminary data.</text>
</comment>
<dbReference type="Proteomes" id="UP000590460">
    <property type="component" value="Unassembled WGS sequence"/>
</dbReference>
<reference evidence="1 2" key="1">
    <citation type="submission" date="2020-04" db="EMBL/GenBank/DDBJ databases">
        <title>MicrobeNet Type strains.</title>
        <authorList>
            <person name="Nicholson A.C."/>
        </authorList>
    </citation>
    <scope>NUCLEOTIDE SEQUENCE [LARGE SCALE GENOMIC DNA]</scope>
    <source>
        <strain evidence="1 2">CCUG 54536</strain>
    </source>
</reference>
<accession>A0A846ZAA1</accession>
<proteinExistence type="predicted"/>
<protein>
    <submittedName>
        <fullName evidence="1">Uncharacterized protein</fullName>
    </submittedName>
</protein>
<dbReference type="AlphaFoldDB" id="A0A846ZAA1"/>
<name>A0A846ZAA1_9LACO</name>
<dbReference type="RefSeq" id="WP_168675685.1">
    <property type="nucleotide sequence ID" value="NZ_BPKV01000010.1"/>
</dbReference>
<gene>
    <name evidence="1" type="ORF">HF966_00350</name>
</gene>
<evidence type="ECO:0000313" key="2">
    <source>
        <dbReference type="Proteomes" id="UP000590460"/>
    </source>
</evidence>
<sequence>MKDLENFAHTLNAQSYLYNIKSREISPLNVSSNAQFELVKKLIPKFGKYPDQIYQSFTFTTGHLLSIKVSETSAVCFLFDFNQTDFSKKQLNLINVMTKLTQISEIIYRLYTGEMAPKSDVFIHNSTLSKEFDDQQPLTPDCTSYYNVETEILKAIVYSNKEDLIAALEKLPRINFFNVLSTQDISFRQKKDFIVSYIAILTRAIDQWGYPIDQAFKLQKDLVTEIEHAKQFPDFIGTL</sequence>